<proteinExistence type="predicted"/>
<dbReference type="InterPro" id="IPR050769">
    <property type="entry name" value="NAT_camello-type"/>
</dbReference>
<dbReference type="KEGG" id="nah:F5544_14565"/>
<dbReference type="InterPro" id="IPR016181">
    <property type="entry name" value="Acyl_CoA_acyltransferase"/>
</dbReference>
<evidence type="ECO:0000259" key="2">
    <source>
        <dbReference type="PROSITE" id="PS51186"/>
    </source>
</evidence>
<dbReference type="InterPro" id="IPR000182">
    <property type="entry name" value="GNAT_dom"/>
</dbReference>
<dbReference type="SUPFAM" id="SSF55729">
    <property type="entry name" value="Acyl-CoA N-acyltransferases (Nat)"/>
    <property type="match status" value="1"/>
</dbReference>
<keyword evidence="1 3" id="KW-0808">Transferase</keyword>
<sequence length="186" mass="20336">MCAENRWCTGLEPSYDPVFRERGAVDSSVIGIRRLGPDEWATFRRLRLLSLADAPHAFGATLAEAQRRTEAGWRALLAGRVQFVATVDGAEVGTIGGLADPERDGAHLISMWVAPGARGTGVGDVLVRALVDWARGAGYRRVWLEVAEGNVVAEKLYLRNGFARTGVRSIISPANPRPEFEMMLEF</sequence>
<dbReference type="GO" id="GO:0008080">
    <property type="term" value="F:N-acetyltransferase activity"/>
    <property type="evidence" value="ECO:0007669"/>
    <property type="project" value="InterPro"/>
</dbReference>
<dbReference type="Gene3D" id="3.40.630.30">
    <property type="match status" value="1"/>
</dbReference>
<evidence type="ECO:0000256" key="1">
    <source>
        <dbReference type="ARBA" id="ARBA00022679"/>
    </source>
</evidence>
<organism evidence="3 4">
    <name type="scientific">Nocardia arthritidis</name>
    <dbReference type="NCBI Taxonomy" id="228602"/>
    <lineage>
        <taxon>Bacteria</taxon>
        <taxon>Bacillati</taxon>
        <taxon>Actinomycetota</taxon>
        <taxon>Actinomycetes</taxon>
        <taxon>Mycobacteriales</taxon>
        <taxon>Nocardiaceae</taxon>
        <taxon>Nocardia</taxon>
    </lineage>
</organism>
<evidence type="ECO:0000313" key="4">
    <source>
        <dbReference type="Proteomes" id="UP000503540"/>
    </source>
</evidence>
<dbReference type="PANTHER" id="PTHR13947">
    <property type="entry name" value="GNAT FAMILY N-ACETYLTRANSFERASE"/>
    <property type="match status" value="1"/>
</dbReference>
<dbReference type="PROSITE" id="PS51186">
    <property type="entry name" value="GNAT"/>
    <property type="match status" value="1"/>
</dbReference>
<dbReference type="AlphaFoldDB" id="A0A6G9YCA1"/>
<keyword evidence="4" id="KW-1185">Reference proteome</keyword>
<accession>A0A6G9YCA1</accession>
<reference evidence="3 4" key="1">
    <citation type="journal article" date="2019" name="ACS Chem. Biol.">
        <title>Identification and Mobilization of a Cryptic Antibiotic Biosynthesis Gene Locus from a Human-Pathogenic Nocardia Isolate.</title>
        <authorList>
            <person name="Herisse M."/>
            <person name="Ishida K."/>
            <person name="Porter J.L."/>
            <person name="Howden B."/>
            <person name="Hertweck C."/>
            <person name="Stinear T.P."/>
            <person name="Pidot S.J."/>
        </authorList>
    </citation>
    <scope>NUCLEOTIDE SEQUENCE [LARGE SCALE GENOMIC DNA]</scope>
    <source>
        <strain evidence="3 4">AUSMDU00012717</strain>
    </source>
</reference>
<dbReference type="Pfam" id="PF00583">
    <property type="entry name" value="Acetyltransf_1"/>
    <property type="match status" value="1"/>
</dbReference>
<dbReference type="Proteomes" id="UP000503540">
    <property type="component" value="Chromosome"/>
</dbReference>
<dbReference type="CDD" id="cd04301">
    <property type="entry name" value="NAT_SF"/>
    <property type="match status" value="1"/>
</dbReference>
<dbReference type="EMBL" id="CP046172">
    <property type="protein sequence ID" value="QIS10798.1"/>
    <property type="molecule type" value="Genomic_DNA"/>
</dbReference>
<gene>
    <name evidence="3" type="ORF">F5544_14565</name>
</gene>
<name>A0A6G9YCA1_9NOCA</name>
<protein>
    <submittedName>
        <fullName evidence="3">GNAT family N-acetyltransferase</fullName>
    </submittedName>
</protein>
<dbReference type="PANTHER" id="PTHR13947:SF37">
    <property type="entry name" value="LD18367P"/>
    <property type="match status" value="1"/>
</dbReference>
<evidence type="ECO:0000313" key="3">
    <source>
        <dbReference type="EMBL" id="QIS10798.1"/>
    </source>
</evidence>
<feature type="domain" description="N-acetyltransferase" evidence="2">
    <location>
        <begin position="30"/>
        <end position="186"/>
    </location>
</feature>